<protein>
    <submittedName>
        <fullName evidence="1">Uncharacterized protein</fullName>
    </submittedName>
</protein>
<evidence type="ECO:0000313" key="1">
    <source>
        <dbReference type="EMBL" id="MPN64396.1"/>
    </source>
</evidence>
<dbReference type="EMBL" id="VSSQ01145219">
    <property type="protein sequence ID" value="MPN64396.1"/>
    <property type="molecule type" value="Genomic_DNA"/>
</dbReference>
<gene>
    <name evidence="1" type="ORF">SDC9_212168</name>
</gene>
<comment type="caution">
    <text evidence="1">The sequence shown here is derived from an EMBL/GenBank/DDBJ whole genome shotgun (WGS) entry which is preliminary data.</text>
</comment>
<dbReference type="AlphaFoldDB" id="A0A645JLV3"/>
<sequence length="48" mass="5548">MQEFLNLRAMVQVPARDEMTDDFLPELLEFAFIGWFVRTVQGGAIETD</sequence>
<proteinExistence type="predicted"/>
<accession>A0A645JLV3</accession>
<name>A0A645JLV3_9ZZZZ</name>
<organism evidence="1">
    <name type="scientific">bioreactor metagenome</name>
    <dbReference type="NCBI Taxonomy" id="1076179"/>
    <lineage>
        <taxon>unclassified sequences</taxon>
        <taxon>metagenomes</taxon>
        <taxon>ecological metagenomes</taxon>
    </lineage>
</organism>
<reference evidence="1" key="1">
    <citation type="submission" date="2019-08" db="EMBL/GenBank/DDBJ databases">
        <authorList>
            <person name="Kucharzyk K."/>
            <person name="Murdoch R.W."/>
            <person name="Higgins S."/>
            <person name="Loffler F."/>
        </authorList>
    </citation>
    <scope>NUCLEOTIDE SEQUENCE</scope>
</reference>